<evidence type="ECO:0000313" key="9">
    <source>
        <dbReference type="Proteomes" id="UP000825729"/>
    </source>
</evidence>
<dbReference type="CDD" id="cd00684">
    <property type="entry name" value="Terpene_cyclase_plant_C1"/>
    <property type="match status" value="1"/>
</dbReference>
<evidence type="ECO:0000256" key="5">
    <source>
        <dbReference type="ARBA" id="ARBA00023239"/>
    </source>
</evidence>
<evidence type="ECO:0000313" key="8">
    <source>
        <dbReference type="EMBL" id="KAG9454290.1"/>
    </source>
</evidence>
<dbReference type="Gene3D" id="1.50.10.130">
    <property type="entry name" value="Terpene synthase, N-terminal domain"/>
    <property type="match status" value="1"/>
</dbReference>
<name>A0AAV7EZG7_ARIFI</name>
<dbReference type="GO" id="GO:0016102">
    <property type="term" value="P:diterpenoid biosynthetic process"/>
    <property type="evidence" value="ECO:0007669"/>
    <property type="project" value="InterPro"/>
</dbReference>
<dbReference type="PANTHER" id="PTHR31225">
    <property type="entry name" value="OS04G0344100 PROTEIN-RELATED"/>
    <property type="match status" value="1"/>
</dbReference>
<dbReference type="GO" id="GO:0000287">
    <property type="term" value="F:magnesium ion binding"/>
    <property type="evidence" value="ECO:0007669"/>
    <property type="project" value="InterPro"/>
</dbReference>
<dbReference type="InterPro" id="IPR008930">
    <property type="entry name" value="Terpenoid_cyclase/PrenylTrfase"/>
</dbReference>
<dbReference type="Pfam" id="PF01397">
    <property type="entry name" value="Terpene_synth"/>
    <property type="match status" value="1"/>
</dbReference>
<evidence type="ECO:0000256" key="4">
    <source>
        <dbReference type="ARBA" id="ARBA00022842"/>
    </source>
</evidence>
<evidence type="ECO:0000259" key="7">
    <source>
        <dbReference type="Pfam" id="PF03936"/>
    </source>
</evidence>
<evidence type="ECO:0000256" key="2">
    <source>
        <dbReference type="ARBA" id="ARBA00004721"/>
    </source>
</evidence>
<keyword evidence="9" id="KW-1185">Reference proteome</keyword>
<dbReference type="SFLD" id="SFLDG01019">
    <property type="entry name" value="Terpene_Cyclase_Like_1_C_Termi"/>
    <property type="match status" value="1"/>
</dbReference>
<gene>
    <name evidence="8" type="ORF">H6P81_007194</name>
</gene>
<proteinExistence type="predicted"/>
<dbReference type="Pfam" id="PF03936">
    <property type="entry name" value="Terpene_synth_C"/>
    <property type="match status" value="1"/>
</dbReference>
<evidence type="ECO:0000256" key="3">
    <source>
        <dbReference type="ARBA" id="ARBA00022723"/>
    </source>
</evidence>
<evidence type="ECO:0000256" key="1">
    <source>
        <dbReference type="ARBA" id="ARBA00001946"/>
    </source>
</evidence>
<dbReference type="GO" id="GO:0010333">
    <property type="term" value="F:terpene synthase activity"/>
    <property type="evidence" value="ECO:0007669"/>
    <property type="project" value="InterPro"/>
</dbReference>
<keyword evidence="4" id="KW-0460">Magnesium</keyword>
<evidence type="ECO:0000259" key="6">
    <source>
        <dbReference type="Pfam" id="PF01397"/>
    </source>
</evidence>
<comment type="caution">
    <text evidence="8">The sequence shown here is derived from an EMBL/GenBank/DDBJ whole genome shotgun (WGS) entry which is preliminary data.</text>
</comment>
<dbReference type="InterPro" id="IPR005630">
    <property type="entry name" value="Terpene_synthase_metal-bd"/>
</dbReference>
<protein>
    <submittedName>
        <fullName evidence="8">Uncharacterized protein</fullName>
    </submittedName>
</protein>
<dbReference type="Proteomes" id="UP000825729">
    <property type="component" value="Unassembled WGS sequence"/>
</dbReference>
<dbReference type="InterPro" id="IPR008949">
    <property type="entry name" value="Isoprenoid_synthase_dom_sf"/>
</dbReference>
<dbReference type="SUPFAM" id="SSF48239">
    <property type="entry name" value="Terpenoid cyclases/Protein prenyltransferases"/>
    <property type="match status" value="1"/>
</dbReference>
<organism evidence="8 9">
    <name type="scientific">Aristolochia fimbriata</name>
    <name type="common">White veined hardy Dutchman's pipe vine</name>
    <dbReference type="NCBI Taxonomy" id="158543"/>
    <lineage>
        <taxon>Eukaryota</taxon>
        <taxon>Viridiplantae</taxon>
        <taxon>Streptophyta</taxon>
        <taxon>Embryophyta</taxon>
        <taxon>Tracheophyta</taxon>
        <taxon>Spermatophyta</taxon>
        <taxon>Magnoliopsida</taxon>
        <taxon>Magnoliidae</taxon>
        <taxon>Piperales</taxon>
        <taxon>Aristolochiaceae</taxon>
        <taxon>Aristolochia</taxon>
    </lineage>
</organism>
<dbReference type="InterPro" id="IPR001906">
    <property type="entry name" value="Terpene_synth_N"/>
</dbReference>
<dbReference type="InterPro" id="IPR050148">
    <property type="entry name" value="Terpene_synthase-like"/>
</dbReference>
<dbReference type="InterPro" id="IPR036965">
    <property type="entry name" value="Terpene_synth_N_sf"/>
</dbReference>
<dbReference type="SFLD" id="SFLDS00005">
    <property type="entry name" value="Isoprenoid_Synthase_Type_I"/>
    <property type="match status" value="1"/>
</dbReference>
<feature type="domain" description="Terpene synthase N-terminal" evidence="6">
    <location>
        <begin position="26"/>
        <end position="190"/>
    </location>
</feature>
<accession>A0AAV7EZG7</accession>
<keyword evidence="3" id="KW-0479">Metal-binding</keyword>
<feature type="domain" description="Terpene synthase metal-binding" evidence="7">
    <location>
        <begin position="251"/>
        <end position="498"/>
    </location>
</feature>
<comment type="pathway">
    <text evidence="2">Secondary metabolite biosynthesis; terpenoid biosynthesis.</text>
</comment>
<dbReference type="AlphaFoldDB" id="A0AAV7EZG7"/>
<dbReference type="SUPFAM" id="SSF48576">
    <property type="entry name" value="Terpenoid synthases"/>
    <property type="match status" value="1"/>
</dbReference>
<dbReference type="InterPro" id="IPR044814">
    <property type="entry name" value="Terpene_cyclase_plant_C1"/>
</dbReference>
<sequence length="554" mass="63072">MSMASQRSISNNLEISSLSSANYTFKEGIKTTKQAEKVEEVRRIILGETDQLQSLLMVDALQRLDIDYHFTEEIKDLLLRSAQNKNFNGVRGGKIMGSLHDVALSFRLLRQHGYYVSPGAFDEYTDNKGRFRAEVAQDIRGMLALYEASHLGIEGEHQLREARVFASKHLESLVPRMESADLARQVQHTLQHPFHLNLQRFNAKFFLKNSGGSALGGNYNLRAFHELAQLDFNVVQAMHQRELRDFSTWWREMGLTQQLSFVRDQPVKWAMWSVACLPQPEFSSYRVQMTKPVSFVYVIDDIFDTYGTLDELVLFTEAVNRWDDEDAINKLPGYMKTCLMALNRTVNDIADMVIKRHGWDPTMTLRKSWAMLCDAFLLEAKWFASGNFPKADEYLRNGVISTGVPTVLFHLLSVLGERVSTAETSGDHDDLIHNIPALISSSASILRLWDDLGSAEDENQQGNDGSYLDYHMKERGETSCLESAREHVKQLIGEEWKKLNRACLAPNRFSSAFTNASLNTARMVQVMYAYDDHQRLQGLEQHISTLIRDPAVAA</sequence>
<dbReference type="EMBL" id="JAINDJ010000003">
    <property type="protein sequence ID" value="KAG9454290.1"/>
    <property type="molecule type" value="Genomic_DNA"/>
</dbReference>
<dbReference type="Gene3D" id="1.10.600.10">
    <property type="entry name" value="Farnesyl Diphosphate Synthase"/>
    <property type="match status" value="1"/>
</dbReference>
<comment type="cofactor">
    <cofactor evidence="1">
        <name>Mg(2+)</name>
        <dbReference type="ChEBI" id="CHEBI:18420"/>
    </cofactor>
</comment>
<dbReference type="InterPro" id="IPR034741">
    <property type="entry name" value="Terpene_cyclase-like_1_C"/>
</dbReference>
<reference evidence="8 9" key="1">
    <citation type="submission" date="2021-07" db="EMBL/GenBank/DDBJ databases">
        <title>The Aristolochia fimbriata genome: insights into angiosperm evolution, floral development and chemical biosynthesis.</title>
        <authorList>
            <person name="Jiao Y."/>
        </authorList>
    </citation>
    <scope>NUCLEOTIDE SEQUENCE [LARGE SCALE GENOMIC DNA]</scope>
    <source>
        <strain evidence="8">IBCAS-2021</strain>
        <tissue evidence="8">Leaf</tissue>
    </source>
</reference>
<keyword evidence="5" id="KW-0456">Lyase</keyword>
<dbReference type="PANTHER" id="PTHR31225:SF0">
    <property type="entry name" value="S-(+)-LINALOOL SYNTHASE, CHLOROPLASTIC"/>
    <property type="match status" value="1"/>
</dbReference>